<comment type="catalytic activity">
    <reaction evidence="7">
        <text>D-ribose 5-phosphate + ATP = 5-phospho-alpha-D-ribose 1-diphosphate + AMP + H(+)</text>
        <dbReference type="Rhea" id="RHEA:15609"/>
        <dbReference type="ChEBI" id="CHEBI:15378"/>
        <dbReference type="ChEBI" id="CHEBI:30616"/>
        <dbReference type="ChEBI" id="CHEBI:58017"/>
        <dbReference type="ChEBI" id="CHEBI:78346"/>
        <dbReference type="ChEBI" id="CHEBI:456215"/>
        <dbReference type="EC" id="2.7.6.1"/>
    </reaction>
</comment>
<dbReference type="Pfam" id="PF00156">
    <property type="entry name" value="Pribosyltran"/>
    <property type="match status" value="1"/>
</dbReference>
<dbReference type="PANTHER" id="PTHR10210">
    <property type="entry name" value="RIBOSE-PHOSPHATE DIPHOSPHOKINASE FAMILY MEMBER"/>
    <property type="match status" value="1"/>
</dbReference>
<feature type="domain" description="Ribose-phosphate pyrophosphokinase N-terminal" evidence="10">
    <location>
        <begin position="10"/>
        <end position="144"/>
    </location>
</feature>
<dbReference type="SUPFAM" id="SSF53271">
    <property type="entry name" value="PRTase-like"/>
    <property type="match status" value="2"/>
</dbReference>
<dbReference type="SMART" id="SM01400">
    <property type="entry name" value="Pribosyltran_N"/>
    <property type="match status" value="1"/>
</dbReference>
<dbReference type="NCBIfam" id="NF005299">
    <property type="entry name" value="PRK06827.1"/>
    <property type="match status" value="1"/>
</dbReference>
<dbReference type="GO" id="GO:0006015">
    <property type="term" value="P:5-phosphoribose 1-diphosphate biosynthetic process"/>
    <property type="evidence" value="ECO:0007669"/>
    <property type="project" value="TreeGrafter"/>
</dbReference>
<dbReference type="EC" id="2.7.6.1" evidence="1"/>
<evidence type="ECO:0000313" key="11">
    <source>
        <dbReference type="EMBL" id="HIU39750.1"/>
    </source>
</evidence>
<feature type="domain" description="Phosphoribosyltransferase" evidence="9">
    <location>
        <begin position="183"/>
        <end position="283"/>
    </location>
</feature>
<evidence type="ECO:0000256" key="7">
    <source>
        <dbReference type="ARBA" id="ARBA00049535"/>
    </source>
</evidence>
<dbReference type="NCBIfam" id="TIGR01251">
    <property type="entry name" value="ribP_PPkin"/>
    <property type="match status" value="1"/>
</dbReference>
<gene>
    <name evidence="11" type="ORF">IAB68_00405</name>
</gene>
<evidence type="ECO:0000256" key="6">
    <source>
        <dbReference type="ARBA" id="ARBA00022840"/>
    </source>
</evidence>
<organism evidence="11 12">
    <name type="scientific">Candidatus Aphodocola excrementigallinarum</name>
    <dbReference type="NCBI Taxonomy" id="2840670"/>
    <lineage>
        <taxon>Bacteria</taxon>
        <taxon>Bacillati</taxon>
        <taxon>Bacillota</taxon>
        <taxon>Bacilli</taxon>
        <taxon>Candidatus Aphodocola</taxon>
    </lineage>
</organism>
<dbReference type="GO" id="GO:0006164">
    <property type="term" value="P:purine nucleotide biosynthetic process"/>
    <property type="evidence" value="ECO:0007669"/>
    <property type="project" value="TreeGrafter"/>
</dbReference>
<dbReference type="Gene3D" id="3.40.50.2020">
    <property type="match status" value="2"/>
</dbReference>
<evidence type="ECO:0000256" key="3">
    <source>
        <dbReference type="ARBA" id="ARBA00022727"/>
    </source>
</evidence>
<protein>
    <recommendedName>
        <fullName evidence="1">ribose-phosphate diphosphokinase</fullName>
        <ecNumber evidence="1">2.7.6.1</ecNumber>
    </recommendedName>
</protein>
<dbReference type="GO" id="GO:0000287">
    <property type="term" value="F:magnesium ion binding"/>
    <property type="evidence" value="ECO:0007669"/>
    <property type="project" value="InterPro"/>
</dbReference>
<dbReference type="GO" id="GO:0005524">
    <property type="term" value="F:ATP binding"/>
    <property type="evidence" value="ECO:0007669"/>
    <property type="project" value="UniProtKB-KW"/>
</dbReference>
<dbReference type="EMBL" id="DVMT01000005">
    <property type="protein sequence ID" value="HIU39750.1"/>
    <property type="molecule type" value="Genomic_DNA"/>
</dbReference>
<reference evidence="11" key="1">
    <citation type="submission" date="2020-10" db="EMBL/GenBank/DDBJ databases">
        <authorList>
            <person name="Gilroy R."/>
        </authorList>
    </citation>
    <scope>NUCLEOTIDE SEQUENCE</scope>
    <source>
        <strain evidence="11">CHK193-30670</strain>
    </source>
</reference>
<evidence type="ECO:0000256" key="2">
    <source>
        <dbReference type="ARBA" id="ARBA00022679"/>
    </source>
</evidence>
<dbReference type="PANTHER" id="PTHR10210:SF32">
    <property type="entry name" value="RIBOSE-PHOSPHATE PYROPHOSPHOKINASE 2"/>
    <property type="match status" value="1"/>
</dbReference>
<dbReference type="Pfam" id="PF13793">
    <property type="entry name" value="Pribosyltran_N"/>
    <property type="match status" value="1"/>
</dbReference>
<proteinExistence type="inferred from homology"/>
<dbReference type="InterPro" id="IPR005946">
    <property type="entry name" value="Rib-P_diPkinase"/>
</dbReference>
<keyword evidence="5" id="KW-0418">Kinase</keyword>
<evidence type="ECO:0000259" key="9">
    <source>
        <dbReference type="Pfam" id="PF00156"/>
    </source>
</evidence>
<evidence type="ECO:0000256" key="4">
    <source>
        <dbReference type="ARBA" id="ARBA00022741"/>
    </source>
</evidence>
<accession>A0A9D1IMM7</accession>
<dbReference type="GO" id="GO:0002189">
    <property type="term" value="C:ribose phosphate diphosphokinase complex"/>
    <property type="evidence" value="ECO:0007669"/>
    <property type="project" value="TreeGrafter"/>
</dbReference>
<dbReference type="AlphaFoldDB" id="A0A9D1IMM7"/>
<comment type="caution">
    <text evidence="11">The sequence shown here is derived from an EMBL/GenBank/DDBJ whole genome shotgun (WGS) entry which is preliminary data.</text>
</comment>
<evidence type="ECO:0000259" key="10">
    <source>
        <dbReference type="Pfam" id="PF13793"/>
    </source>
</evidence>
<reference evidence="11" key="2">
    <citation type="journal article" date="2021" name="PeerJ">
        <title>Extensive microbial diversity within the chicken gut microbiome revealed by metagenomics and culture.</title>
        <authorList>
            <person name="Gilroy R."/>
            <person name="Ravi A."/>
            <person name="Getino M."/>
            <person name="Pursley I."/>
            <person name="Horton D.L."/>
            <person name="Alikhan N.F."/>
            <person name="Baker D."/>
            <person name="Gharbi K."/>
            <person name="Hall N."/>
            <person name="Watson M."/>
            <person name="Adriaenssens E.M."/>
            <person name="Foster-Nyarko E."/>
            <person name="Jarju S."/>
            <person name="Secka A."/>
            <person name="Antonio M."/>
            <person name="Oren A."/>
            <person name="Chaudhuri R.R."/>
            <person name="La Ragione R."/>
            <person name="Hildebrand F."/>
            <person name="Pallen M.J."/>
        </authorList>
    </citation>
    <scope>NUCLEOTIDE SEQUENCE</scope>
    <source>
        <strain evidence="11">CHK193-30670</strain>
    </source>
</reference>
<dbReference type="InterPro" id="IPR029057">
    <property type="entry name" value="PRTase-like"/>
</dbReference>
<dbReference type="InterPro" id="IPR000836">
    <property type="entry name" value="PRTase_dom"/>
</dbReference>
<keyword evidence="3 8" id="KW-0545">Nucleotide biosynthesis</keyword>
<evidence type="ECO:0000256" key="8">
    <source>
        <dbReference type="RuleBase" id="RU004324"/>
    </source>
</evidence>
<sequence length="364" mass="41680">MLVIENDDLRLIVLSNIKEFGKKVDSHLQELRGETKSYVVPIDEVRFNNGEGKIKINETIRNKDVYIISDIGNHSMKYEMFGYENHMGPDEHFQDIKRVISAIRGQASSITVVMPLLYESRQHKRKGRESLDCAIALQELQSLGVKTIITFDVHDPNIQNATPCLSFENFYPTHTILESFIENEKLNYDNVLVVSPDTGAMDRAIYYANMLNTDVGMFYKRRDLSKVVDGKNPIVAHEYMGKDVKGKNVIVVDDMIASGGSMLEVAEELKKRGASKVYLVATFALFTNGLEKFNKAYKEGLFDMLYTTNLTYINPKLKKQKWFYDVDCSRFLSKIINVLNRHQSISPLLNGKEEILKLIRDKKN</sequence>
<evidence type="ECO:0000313" key="12">
    <source>
        <dbReference type="Proteomes" id="UP000824074"/>
    </source>
</evidence>
<keyword evidence="6" id="KW-0067">ATP-binding</keyword>
<comment type="similarity">
    <text evidence="8">Belongs to the ribose-phosphate pyrophosphokinase family.</text>
</comment>
<dbReference type="CDD" id="cd06223">
    <property type="entry name" value="PRTases_typeI"/>
    <property type="match status" value="1"/>
</dbReference>
<evidence type="ECO:0000256" key="5">
    <source>
        <dbReference type="ARBA" id="ARBA00022777"/>
    </source>
</evidence>
<dbReference type="GO" id="GO:0005737">
    <property type="term" value="C:cytoplasm"/>
    <property type="evidence" value="ECO:0007669"/>
    <property type="project" value="TreeGrafter"/>
</dbReference>
<keyword evidence="4" id="KW-0547">Nucleotide-binding</keyword>
<evidence type="ECO:0000256" key="1">
    <source>
        <dbReference type="ARBA" id="ARBA00013247"/>
    </source>
</evidence>
<dbReference type="GO" id="GO:0004749">
    <property type="term" value="F:ribose phosphate diphosphokinase activity"/>
    <property type="evidence" value="ECO:0007669"/>
    <property type="project" value="UniProtKB-EC"/>
</dbReference>
<dbReference type="GO" id="GO:0016301">
    <property type="term" value="F:kinase activity"/>
    <property type="evidence" value="ECO:0007669"/>
    <property type="project" value="UniProtKB-KW"/>
</dbReference>
<name>A0A9D1IMM7_9FIRM</name>
<dbReference type="InterPro" id="IPR029099">
    <property type="entry name" value="Pribosyltran_N"/>
</dbReference>
<keyword evidence="2" id="KW-0808">Transferase</keyword>
<dbReference type="Proteomes" id="UP000824074">
    <property type="component" value="Unassembled WGS sequence"/>
</dbReference>